<keyword evidence="2" id="KW-1185">Reference proteome</keyword>
<comment type="caution">
    <text evidence="1">The sequence shown here is derived from an EMBL/GenBank/DDBJ whole genome shotgun (WGS) entry which is preliminary data.</text>
</comment>
<name>A0A8J7WG51_9RHOB</name>
<dbReference type="AlphaFoldDB" id="A0A8J7WG51"/>
<evidence type="ECO:0000313" key="1">
    <source>
        <dbReference type="EMBL" id="MBS0125091.1"/>
    </source>
</evidence>
<protein>
    <submittedName>
        <fullName evidence="1">Uncharacterized protein</fullName>
    </submittedName>
</protein>
<dbReference type="Proteomes" id="UP000681356">
    <property type="component" value="Unassembled WGS sequence"/>
</dbReference>
<dbReference type="RefSeq" id="WP_212537056.1">
    <property type="nucleotide sequence ID" value="NZ_JAGTUU010000005.1"/>
</dbReference>
<dbReference type="EMBL" id="JAGTUU010000005">
    <property type="protein sequence ID" value="MBS0125091.1"/>
    <property type="molecule type" value="Genomic_DNA"/>
</dbReference>
<sequence length="130" mass="14544">MAGFLRDGGRPPYGKSYAKGAAGREDLTGEEFGQFFFLCRAIFMGCENQHYPYRQRMIDADAYRGYAATIREQIASQPGVRAMWSVVRHTCGAGFQAFLDQQIAGFPVLEACSMREKWASEVTAQKTDQP</sequence>
<reference evidence="1" key="1">
    <citation type="submission" date="2021-04" db="EMBL/GenBank/DDBJ databases">
        <authorList>
            <person name="Yoon J."/>
        </authorList>
    </citation>
    <scope>NUCLEOTIDE SEQUENCE</scope>
    <source>
        <strain evidence="1">KMU-90</strain>
    </source>
</reference>
<evidence type="ECO:0000313" key="2">
    <source>
        <dbReference type="Proteomes" id="UP000681356"/>
    </source>
</evidence>
<gene>
    <name evidence="1" type="ORF">KB874_13435</name>
</gene>
<organism evidence="1 2">
    <name type="scientific">Thetidibacter halocola</name>
    <dbReference type="NCBI Taxonomy" id="2827239"/>
    <lineage>
        <taxon>Bacteria</taxon>
        <taxon>Pseudomonadati</taxon>
        <taxon>Pseudomonadota</taxon>
        <taxon>Alphaproteobacteria</taxon>
        <taxon>Rhodobacterales</taxon>
        <taxon>Roseobacteraceae</taxon>
        <taxon>Thetidibacter</taxon>
    </lineage>
</organism>
<proteinExistence type="predicted"/>
<accession>A0A8J7WG51</accession>